<dbReference type="OrthoDB" id="4762636at2"/>
<reference evidence="3 4" key="1">
    <citation type="journal article" date="2009" name="Int. J. Syst. Evol. Microbiol.">
        <title>Nocardioides caeni sp. nov., isolated from wastewater.</title>
        <authorList>
            <person name="Yoon J.H."/>
            <person name="Kang S.J."/>
            <person name="Park S."/>
            <person name="Kim W."/>
            <person name="Oh T.K."/>
        </authorList>
    </citation>
    <scope>NUCLEOTIDE SEQUENCE [LARGE SCALE GENOMIC DNA]</scope>
    <source>
        <strain evidence="3 4">DSM 23134</strain>
    </source>
</reference>
<dbReference type="AlphaFoldDB" id="A0A4S8NKS0"/>
<dbReference type="Pfam" id="PF12079">
    <property type="entry name" value="DUF3558"/>
    <property type="match status" value="1"/>
</dbReference>
<comment type="caution">
    <text evidence="3">The sequence shown here is derived from an EMBL/GenBank/DDBJ whole genome shotgun (WGS) entry which is preliminary data.</text>
</comment>
<dbReference type="Proteomes" id="UP000307087">
    <property type="component" value="Unassembled WGS sequence"/>
</dbReference>
<organism evidence="3 4">
    <name type="scientific">Nocardioides caeni</name>
    <dbReference type="NCBI Taxonomy" id="574700"/>
    <lineage>
        <taxon>Bacteria</taxon>
        <taxon>Bacillati</taxon>
        <taxon>Actinomycetota</taxon>
        <taxon>Actinomycetes</taxon>
        <taxon>Propionibacteriales</taxon>
        <taxon>Nocardioidaceae</taxon>
        <taxon>Nocardioides</taxon>
    </lineage>
</organism>
<feature type="compositionally biased region" description="Low complexity" evidence="1">
    <location>
        <begin position="35"/>
        <end position="52"/>
    </location>
</feature>
<feature type="region of interest" description="Disordered" evidence="1">
    <location>
        <begin position="26"/>
        <end position="69"/>
    </location>
</feature>
<evidence type="ECO:0000256" key="1">
    <source>
        <dbReference type="SAM" id="MobiDB-lite"/>
    </source>
</evidence>
<name>A0A4S8NKS0_9ACTN</name>
<feature type="chain" id="PRO_5039246478" evidence="2">
    <location>
        <begin position="29"/>
        <end position="184"/>
    </location>
</feature>
<evidence type="ECO:0000313" key="3">
    <source>
        <dbReference type="EMBL" id="THV17647.1"/>
    </source>
</evidence>
<proteinExistence type="predicted"/>
<dbReference type="PROSITE" id="PS51257">
    <property type="entry name" value="PROKAR_LIPOPROTEIN"/>
    <property type="match status" value="1"/>
</dbReference>
<dbReference type="InterPro" id="IPR024520">
    <property type="entry name" value="DUF3558"/>
</dbReference>
<evidence type="ECO:0000313" key="4">
    <source>
        <dbReference type="Proteomes" id="UP000307087"/>
    </source>
</evidence>
<keyword evidence="4" id="KW-1185">Reference proteome</keyword>
<keyword evidence="2" id="KW-0732">Signal</keyword>
<accession>A0A4S8NKS0</accession>
<dbReference type="EMBL" id="STGW01000002">
    <property type="protein sequence ID" value="THV17647.1"/>
    <property type="molecule type" value="Genomic_DNA"/>
</dbReference>
<evidence type="ECO:0000256" key="2">
    <source>
        <dbReference type="SAM" id="SignalP"/>
    </source>
</evidence>
<dbReference type="RefSeq" id="WP_136561583.1">
    <property type="nucleotide sequence ID" value="NZ_BAABLS010000001.1"/>
</dbReference>
<gene>
    <name evidence="3" type="ORF">E9934_03965</name>
</gene>
<sequence length="184" mass="18561">MALPRPRRSRRPALAIVALALVATGCGGNDDDQPDGQPSASDASSASSASSEDSGDGTAEGPTGEIPDPCTLLAANELASLSGSDPGAGSLQAVDPSQRKVCTFASGLILAVEVAGNWEATLDGIRDHFGEDALEPVPGVGEEAYWQPSGSQFVAVDGDYLVGVTGVPDENTGEQLAVALLDVL</sequence>
<feature type="signal peptide" evidence="2">
    <location>
        <begin position="1"/>
        <end position="28"/>
    </location>
</feature>
<protein>
    <submittedName>
        <fullName evidence="3">DUF3558 domain-containing protein</fullName>
    </submittedName>
</protein>